<evidence type="ECO:0000256" key="1">
    <source>
        <dbReference type="ARBA" id="ARBA00010164"/>
    </source>
</evidence>
<protein>
    <submittedName>
        <fullName evidence="6">Type II toxin-antitoxin system HipA family toxin</fullName>
    </submittedName>
</protein>
<dbReference type="InterPro" id="IPR017508">
    <property type="entry name" value="HipA_N1"/>
</dbReference>
<organism evidence="6 7">
    <name type="scientific">Pseudoroseomonas ludipueritiae</name>
    <dbReference type="NCBI Taxonomy" id="198093"/>
    <lineage>
        <taxon>Bacteria</taxon>
        <taxon>Pseudomonadati</taxon>
        <taxon>Pseudomonadota</taxon>
        <taxon>Alphaproteobacteria</taxon>
        <taxon>Acetobacterales</taxon>
        <taxon>Acetobacteraceae</taxon>
        <taxon>Pseudoroseomonas</taxon>
    </lineage>
</organism>
<dbReference type="Pfam" id="PF13657">
    <property type="entry name" value="Couple_hipA"/>
    <property type="match status" value="1"/>
</dbReference>
<keyword evidence="2" id="KW-0808">Transferase</keyword>
<dbReference type="CDD" id="cd17808">
    <property type="entry name" value="HipA_Ec_like"/>
    <property type="match status" value="1"/>
</dbReference>
<feature type="domain" description="HipA-like C-terminal" evidence="4">
    <location>
        <begin position="135"/>
        <end position="374"/>
    </location>
</feature>
<dbReference type="PANTHER" id="PTHR37419">
    <property type="entry name" value="SERINE/THREONINE-PROTEIN KINASE TOXIN HIPA"/>
    <property type="match status" value="1"/>
</dbReference>
<evidence type="ECO:0000259" key="4">
    <source>
        <dbReference type="Pfam" id="PF07804"/>
    </source>
</evidence>
<reference evidence="6 7" key="1">
    <citation type="journal article" date="2009" name="Int. J. Syst. Evol. Microbiol.">
        <title>Transfer of Teichococcus ludipueritiae and Muricoccus roseus to the genus Roseomonas, as Roseomonas ludipueritiae comb. nov. and Roseomonas rosea comb. nov., respectively, and emended description of the genus Roseomonas.</title>
        <authorList>
            <person name="Sanchez-Porro C."/>
            <person name="Gallego V."/>
            <person name="Busse H.J."/>
            <person name="Kampfer P."/>
            <person name="Ventosa A."/>
        </authorList>
    </citation>
    <scope>NUCLEOTIDE SEQUENCE [LARGE SCALE GENOMIC DNA]</scope>
    <source>
        <strain evidence="6 7">DSM 14915</strain>
    </source>
</reference>
<evidence type="ECO:0000313" key="7">
    <source>
        <dbReference type="Proteomes" id="UP000603940"/>
    </source>
</evidence>
<keyword evidence="3" id="KW-0418">Kinase</keyword>
<keyword evidence="7" id="KW-1185">Reference proteome</keyword>
<evidence type="ECO:0000256" key="2">
    <source>
        <dbReference type="ARBA" id="ARBA00022679"/>
    </source>
</evidence>
<dbReference type="Proteomes" id="UP000603940">
    <property type="component" value="Unassembled WGS sequence"/>
</dbReference>
<evidence type="ECO:0000313" key="6">
    <source>
        <dbReference type="EMBL" id="MBC9177162.1"/>
    </source>
</evidence>
<comment type="similarity">
    <text evidence="1">Belongs to the HipA Ser/Thr kinase family.</text>
</comment>
<dbReference type="InterPro" id="IPR012893">
    <property type="entry name" value="HipA-like_C"/>
</dbReference>
<evidence type="ECO:0000259" key="5">
    <source>
        <dbReference type="Pfam" id="PF13657"/>
    </source>
</evidence>
<proteinExistence type="inferred from homology"/>
<evidence type="ECO:0000256" key="3">
    <source>
        <dbReference type="ARBA" id="ARBA00022777"/>
    </source>
</evidence>
<feature type="domain" description="HipA N-terminal subdomain 1" evidence="5">
    <location>
        <begin position="3"/>
        <end position="88"/>
    </location>
</feature>
<comment type="caution">
    <text evidence="6">The sequence shown here is derived from an EMBL/GenBank/DDBJ whole genome shotgun (WGS) entry which is preliminary data.</text>
</comment>
<dbReference type="NCBIfam" id="TIGR03071">
    <property type="entry name" value="couple_hipA"/>
    <property type="match status" value="1"/>
</dbReference>
<dbReference type="InterPro" id="IPR052028">
    <property type="entry name" value="HipA_Ser/Thr_kinase"/>
</dbReference>
<dbReference type="Pfam" id="PF07804">
    <property type="entry name" value="HipA_C"/>
    <property type="match status" value="1"/>
</dbReference>
<dbReference type="Gene3D" id="1.10.1070.20">
    <property type="match status" value="1"/>
</dbReference>
<dbReference type="EMBL" id="JACTUZ010000030">
    <property type="protein sequence ID" value="MBC9177162.1"/>
    <property type="molecule type" value="Genomic_DNA"/>
</dbReference>
<name>A0ABR7R674_9PROT</name>
<accession>A0ABR7R674</accession>
<dbReference type="PANTHER" id="PTHR37419:SF1">
    <property type="entry name" value="SERINE_THREONINE-PROTEIN KINASE TOXIN HIPA"/>
    <property type="match status" value="1"/>
</dbReference>
<gene>
    <name evidence="6" type="ORF">IBL25_09465</name>
</gene>
<sequence>MFQDEHGRAGYQYAPSYAASDRAVPVSLSMPVSDEIYGEDKVGPFLWGLLPENPIVLDRIAREHHVSPSNPIALLSIIGQECAGAVRFIDTGPGKATLTTGKIEWLSEEEVGALLAGLREERGSIGRRPNDAGQFSLGGAQSKTALHYDENGNRWGIPTGSIPTTHILKPPMDGLLGQVENEHFSLQLSRELDSPAAVSKVMQFAGNQAIVVERYDRVRLKTGNVVRIHQEDMCQALSVRPSFKYQREGGPGLRDVCAVIRAYSVGPEEDLVRLIRAVAFNFVILGTDAHAKNYSVVIGPGRPPFIRLAPLYDLNSYLPYQDNPRKTKLAMSIDGTYLAQRIMLRHWVAESIACEINPDATLAILRDLIVKAPDAAKLVADRCASDGLRTPVLPKLVDMIAERCAHLSRQYA</sequence>